<dbReference type="Proteomes" id="UP000247917">
    <property type="component" value="Chromosome"/>
</dbReference>
<evidence type="ECO:0000259" key="2">
    <source>
        <dbReference type="PROSITE" id="PS51178"/>
    </source>
</evidence>
<evidence type="ECO:0000256" key="1">
    <source>
        <dbReference type="SAM" id="Phobius"/>
    </source>
</evidence>
<accession>A0ABN5M1J6</accession>
<reference evidence="3 4" key="1">
    <citation type="journal article" date="2018" name="Genome Biol. Evol.">
        <title>Parallel and Gradual Genome Erosion in the Blattabacterium Endosymbionts of Mastotermes darwiniensis and Cryptocercus Wood Roaches.</title>
        <authorList>
            <person name="Kinjo Y."/>
            <person name="Bourguignon T."/>
            <person name="Tong K.J."/>
            <person name="Kuwahara H."/>
            <person name="Lim S.J."/>
            <person name="Yoon K.B."/>
            <person name="Shigenobu S."/>
            <person name="Park Y.C."/>
            <person name="Nalepa C.A."/>
            <person name="Hongoh Y."/>
            <person name="Ohkuma M."/>
            <person name="Lo N."/>
            <person name="Tokuda G."/>
        </authorList>
    </citation>
    <scope>NUCLEOTIDE SEQUENCE [LARGE SCALE GENOMIC DNA]</scope>
    <source>
        <strain evidence="3 4">CPUsv</strain>
    </source>
</reference>
<dbReference type="PROSITE" id="PS51178">
    <property type="entry name" value="PASTA"/>
    <property type="match status" value="1"/>
</dbReference>
<sequence length="299" mass="35029">MIYLKYCLILILNLLISIFILYKIINFSLKWVDFYTKHGSYVRVPDLHYLSLNKSLSILNKLGLKYDVDTSFYDPYFNPFQVISFFPEAGDYVKKGRSIYIKANPKNFQSTVLPNIINKHKHIAIKLIHANHLLVKNIKYMNNLSKDIVIKVVYQGKSIPSGYILPNKDKITLIVGKGYEKNYFIVPNVIGMSLSSATYTLKKQSFNIINFYNEQSLDDDSINNAKVYRQEPYPGKIKDKNFPIYIWLRSNNSKEFDSLIPTYEFNPSKNINKKEAKIQEKFIKKIDIYKKEKNKDIKE</sequence>
<dbReference type="CDD" id="cd06577">
    <property type="entry name" value="PASTA_pknB"/>
    <property type="match status" value="2"/>
</dbReference>
<protein>
    <submittedName>
        <fullName evidence="3">PASTA domain-containing protein</fullName>
    </submittedName>
</protein>
<dbReference type="Pfam" id="PF03793">
    <property type="entry name" value="PASTA"/>
    <property type="match status" value="1"/>
</dbReference>
<evidence type="ECO:0000313" key="3">
    <source>
        <dbReference type="EMBL" id="AWU39698.1"/>
    </source>
</evidence>
<dbReference type="RefSeq" id="WP_110495136.1">
    <property type="nucleotide sequence ID" value="NZ_CP029811.1"/>
</dbReference>
<keyword evidence="1" id="KW-0812">Transmembrane</keyword>
<keyword evidence="4" id="KW-1185">Reference proteome</keyword>
<gene>
    <name evidence="3" type="ORF">DM808_00590</name>
</gene>
<name>A0ABN5M1J6_9FLAO</name>
<dbReference type="InterPro" id="IPR005543">
    <property type="entry name" value="PASTA_dom"/>
</dbReference>
<keyword evidence="1" id="KW-0472">Membrane</keyword>
<feature type="transmembrane region" description="Helical" evidence="1">
    <location>
        <begin position="7"/>
        <end position="25"/>
    </location>
</feature>
<dbReference type="Gene3D" id="3.30.10.20">
    <property type="match status" value="2"/>
</dbReference>
<evidence type="ECO:0000313" key="4">
    <source>
        <dbReference type="Proteomes" id="UP000247917"/>
    </source>
</evidence>
<organism evidence="3 4">
    <name type="scientific">Blattabacterium punctulatus</name>
    <dbReference type="NCBI Taxonomy" id="164514"/>
    <lineage>
        <taxon>Bacteria</taxon>
        <taxon>Pseudomonadati</taxon>
        <taxon>Bacteroidota</taxon>
        <taxon>Flavobacteriia</taxon>
        <taxon>Flavobacteriales</taxon>
        <taxon>Blattabacteriaceae</taxon>
        <taxon>Blattabacterium</taxon>
    </lineage>
</organism>
<proteinExistence type="predicted"/>
<keyword evidence="1" id="KW-1133">Transmembrane helix</keyword>
<feature type="domain" description="PASTA" evidence="2">
    <location>
        <begin position="180"/>
        <end position="250"/>
    </location>
</feature>
<dbReference type="EMBL" id="CP029812">
    <property type="protein sequence ID" value="AWU39698.1"/>
    <property type="molecule type" value="Genomic_DNA"/>
</dbReference>